<gene>
    <name evidence="1" type="ORF">CYR55_22610</name>
</gene>
<protein>
    <submittedName>
        <fullName evidence="1">Uncharacterized protein</fullName>
    </submittedName>
</protein>
<name>A0A2N5DTH8_9GAMM</name>
<reference evidence="1 2" key="1">
    <citation type="submission" date="2017-12" db="EMBL/GenBank/DDBJ databases">
        <title>Characterization of six clinical isolates of Enterochimera gen. nov., a novel genus of the Yersiniaciae family and the three species Enterochimera arupensis sp. nov., Enterochimera coloradensis sp. nov, and Enterochimera californica sp. nov.</title>
        <authorList>
            <person name="Rossi A."/>
            <person name="Fisher M."/>
        </authorList>
    </citation>
    <scope>NUCLEOTIDE SEQUENCE [LARGE SCALE GENOMIC DNA]</scope>
    <source>
        <strain evidence="2">2015-Iso6</strain>
    </source>
</reference>
<evidence type="ECO:0000313" key="2">
    <source>
        <dbReference type="Proteomes" id="UP000234240"/>
    </source>
</evidence>
<keyword evidence="2" id="KW-1185">Reference proteome</keyword>
<proteinExistence type="predicted"/>
<accession>A0A2N5DTH8</accession>
<dbReference type="EMBL" id="PJZF01000049">
    <property type="protein sequence ID" value="PLR29812.1"/>
    <property type="molecule type" value="Genomic_DNA"/>
</dbReference>
<dbReference type="RefSeq" id="WP_101818554.1">
    <property type="nucleotide sequence ID" value="NZ_PJZF01000049.1"/>
</dbReference>
<dbReference type="AlphaFoldDB" id="A0A2N5DTH8"/>
<comment type="caution">
    <text evidence="1">The sequence shown here is derived from an EMBL/GenBank/DDBJ whole genome shotgun (WGS) entry which is preliminary data.</text>
</comment>
<organism evidence="1 2">
    <name type="scientific">Chimaeribacter californicus</name>
    <dbReference type="NCBI Taxonomy" id="2060067"/>
    <lineage>
        <taxon>Bacteria</taxon>
        <taxon>Pseudomonadati</taxon>
        <taxon>Pseudomonadota</taxon>
        <taxon>Gammaproteobacteria</taxon>
        <taxon>Enterobacterales</taxon>
        <taxon>Yersiniaceae</taxon>
        <taxon>Chimaeribacter</taxon>
    </lineage>
</organism>
<evidence type="ECO:0000313" key="1">
    <source>
        <dbReference type="EMBL" id="PLR29812.1"/>
    </source>
</evidence>
<dbReference type="Proteomes" id="UP000234240">
    <property type="component" value="Unassembled WGS sequence"/>
</dbReference>
<sequence length="88" mass="9834">MSTFTPATGHISPRKWKPLSLAIAYSFQSALVPDLPGEFVQTLHRVIQYRAQMRVVMALRGLDMSDHELVGERYGWLMNTSDATTAPA</sequence>